<keyword evidence="3 5" id="KW-1133">Transmembrane helix</keyword>
<gene>
    <name evidence="6" type="ORF">ACFQ5D_09950</name>
</gene>
<feature type="transmembrane region" description="Helical" evidence="5">
    <location>
        <begin position="38"/>
        <end position="65"/>
    </location>
</feature>
<sequence>MEQTWVILFQFILIVMFSVSASLKFFQTPSMVRHWNQYNYPMWAMFVVAAGELIGVLIMITTIWVPGNKDYAAALFIVLMLGAIHAHLVRAKHKPIMAVNAILMLGLSVTLLFQ</sequence>
<keyword evidence="7" id="KW-1185">Reference proteome</keyword>
<comment type="subcellular location">
    <subcellularLocation>
        <location evidence="1">Membrane</location>
        <topology evidence="1">Multi-pass membrane protein</topology>
    </subcellularLocation>
</comment>
<protein>
    <submittedName>
        <fullName evidence="6">DoxX family protein</fullName>
    </submittedName>
</protein>
<accession>A0ABW4DB50</accession>
<organism evidence="6 7">
    <name type="scientific">Paenibacillus farraposensis</name>
    <dbReference type="NCBI Taxonomy" id="2807095"/>
    <lineage>
        <taxon>Bacteria</taxon>
        <taxon>Bacillati</taxon>
        <taxon>Bacillota</taxon>
        <taxon>Bacilli</taxon>
        <taxon>Bacillales</taxon>
        <taxon>Paenibacillaceae</taxon>
        <taxon>Paenibacillus</taxon>
    </lineage>
</organism>
<comment type="caution">
    <text evidence="6">The sequence shown here is derived from an EMBL/GenBank/DDBJ whole genome shotgun (WGS) entry which is preliminary data.</text>
</comment>
<name>A0ABW4DB50_9BACL</name>
<evidence type="ECO:0000256" key="4">
    <source>
        <dbReference type="ARBA" id="ARBA00023136"/>
    </source>
</evidence>
<dbReference type="RefSeq" id="WP_229525523.1">
    <property type="nucleotide sequence ID" value="NZ_JAFFQR010000105.1"/>
</dbReference>
<evidence type="ECO:0000256" key="1">
    <source>
        <dbReference type="ARBA" id="ARBA00004141"/>
    </source>
</evidence>
<evidence type="ECO:0000313" key="7">
    <source>
        <dbReference type="Proteomes" id="UP001597340"/>
    </source>
</evidence>
<feature type="transmembrane region" description="Helical" evidence="5">
    <location>
        <begin position="6"/>
        <end position="26"/>
    </location>
</feature>
<keyword evidence="2 5" id="KW-0812">Transmembrane</keyword>
<feature type="transmembrane region" description="Helical" evidence="5">
    <location>
        <begin position="71"/>
        <end position="89"/>
    </location>
</feature>
<dbReference type="Proteomes" id="UP001597340">
    <property type="component" value="Unassembled WGS sequence"/>
</dbReference>
<evidence type="ECO:0000256" key="5">
    <source>
        <dbReference type="SAM" id="Phobius"/>
    </source>
</evidence>
<feature type="transmembrane region" description="Helical" evidence="5">
    <location>
        <begin position="96"/>
        <end position="113"/>
    </location>
</feature>
<dbReference type="EMBL" id="JBHTNZ010000010">
    <property type="protein sequence ID" value="MFD1461739.1"/>
    <property type="molecule type" value="Genomic_DNA"/>
</dbReference>
<evidence type="ECO:0000256" key="2">
    <source>
        <dbReference type="ARBA" id="ARBA00022692"/>
    </source>
</evidence>
<reference evidence="7" key="1">
    <citation type="journal article" date="2019" name="Int. J. Syst. Evol. Microbiol.">
        <title>The Global Catalogue of Microorganisms (GCM) 10K type strain sequencing project: providing services to taxonomists for standard genome sequencing and annotation.</title>
        <authorList>
            <consortium name="The Broad Institute Genomics Platform"/>
            <consortium name="The Broad Institute Genome Sequencing Center for Infectious Disease"/>
            <person name="Wu L."/>
            <person name="Ma J."/>
        </authorList>
    </citation>
    <scope>NUCLEOTIDE SEQUENCE [LARGE SCALE GENOMIC DNA]</scope>
    <source>
        <strain evidence="7">CCM 9147</strain>
    </source>
</reference>
<dbReference type="InterPro" id="IPR032808">
    <property type="entry name" value="DoxX"/>
</dbReference>
<keyword evidence="4 5" id="KW-0472">Membrane</keyword>
<proteinExistence type="predicted"/>
<evidence type="ECO:0000256" key="3">
    <source>
        <dbReference type="ARBA" id="ARBA00022989"/>
    </source>
</evidence>
<evidence type="ECO:0000313" key="6">
    <source>
        <dbReference type="EMBL" id="MFD1461739.1"/>
    </source>
</evidence>
<dbReference type="Pfam" id="PF13564">
    <property type="entry name" value="DoxX_2"/>
    <property type="match status" value="1"/>
</dbReference>